<dbReference type="PANTHER" id="PTHR24363:SF0">
    <property type="entry name" value="SERINE_THREONINE KINASE LIKE DOMAIN CONTAINING 1"/>
    <property type="match status" value="1"/>
</dbReference>
<accession>K9VZZ9</accession>
<dbReference type="Proteomes" id="UP000010472">
    <property type="component" value="Chromosome"/>
</dbReference>
<feature type="domain" description="Protein kinase" evidence="11">
    <location>
        <begin position="10"/>
        <end position="282"/>
    </location>
</feature>
<dbReference type="OrthoDB" id="569031at2"/>
<protein>
    <recommendedName>
        <fullName evidence="1">non-specific serine/threonine protein kinase</fullName>
        <ecNumber evidence="1">2.7.11.1</ecNumber>
    </recommendedName>
</protein>
<keyword evidence="2 12" id="KW-0723">Serine/threonine-protein kinase</keyword>
<proteinExistence type="predicted"/>
<evidence type="ECO:0000256" key="8">
    <source>
        <dbReference type="ARBA" id="ARBA00048679"/>
    </source>
</evidence>
<dbReference type="Gene3D" id="3.40.1000.10">
    <property type="entry name" value="Mog1/PsbP, alpha/beta/alpha sandwich"/>
    <property type="match status" value="1"/>
</dbReference>
<evidence type="ECO:0000256" key="6">
    <source>
        <dbReference type="ARBA" id="ARBA00022840"/>
    </source>
</evidence>
<evidence type="ECO:0000256" key="3">
    <source>
        <dbReference type="ARBA" id="ARBA00022679"/>
    </source>
</evidence>
<evidence type="ECO:0000259" key="11">
    <source>
        <dbReference type="PROSITE" id="PS50011"/>
    </source>
</evidence>
<feature type="region of interest" description="Disordered" evidence="10">
    <location>
        <begin position="289"/>
        <end position="332"/>
    </location>
</feature>
<keyword evidence="4 9" id="KW-0547">Nucleotide-binding</keyword>
<dbReference type="Gene3D" id="3.30.200.20">
    <property type="entry name" value="Phosphorylase Kinase, domain 1"/>
    <property type="match status" value="1"/>
</dbReference>
<evidence type="ECO:0000256" key="9">
    <source>
        <dbReference type="PROSITE-ProRule" id="PRU10141"/>
    </source>
</evidence>
<dbReference type="RefSeq" id="WP_015203822.1">
    <property type="nucleotide sequence ID" value="NC_019753.1"/>
</dbReference>
<dbReference type="HOGENOM" id="CLU_000288_135_5_3"/>
<evidence type="ECO:0000256" key="10">
    <source>
        <dbReference type="SAM" id="MobiDB-lite"/>
    </source>
</evidence>
<dbReference type="Pfam" id="PF00069">
    <property type="entry name" value="Pkinase"/>
    <property type="match status" value="1"/>
</dbReference>
<reference evidence="12 13" key="1">
    <citation type="submission" date="2012-06" db="EMBL/GenBank/DDBJ databases">
        <title>Finished chromosome of genome of Crinalium epipsammum PCC 9333.</title>
        <authorList>
            <consortium name="US DOE Joint Genome Institute"/>
            <person name="Gugger M."/>
            <person name="Coursin T."/>
            <person name="Rippka R."/>
            <person name="Tandeau De Marsac N."/>
            <person name="Huntemann M."/>
            <person name="Wei C.-L."/>
            <person name="Han J."/>
            <person name="Detter J.C."/>
            <person name="Han C."/>
            <person name="Tapia R."/>
            <person name="Davenport K."/>
            <person name="Daligault H."/>
            <person name="Erkkila T."/>
            <person name="Gu W."/>
            <person name="Munk A.C.C."/>
            <person name="Teshima H."/>
            <person name="Xu Y."/>
            <person name="Chain P."/>
            <person name="Chen A."/>
            <person name="Krypides N."/>
            <person name="Mavromatis K."/>
            <person name="Markowitz V."/>
            <person name="Szeto E."/>
            <person name="Ivanova N."/>
            <person name="Mikhailova N."/>
            <person name="Ovchinnikova G."/>
            <person name="Pagani I."/>
            <person name="Pati A."/>
            <person name="Goodwin L."/>
            <person name="Peters L."/>
            <person name="Pitluck S."/>
            <person name="Woyke T."/>
            <person name="Kerfeld C."/>
        </authorList>
    </citation>
    <scope>NUCLEOTIDE SEQUENCE [LARGE SCALE GENOMIC DNA]</scope>
    <source>
        <strain evidence="12 13">PCC 9333</strain>
    </source>
</reference>
<feature type="binding site" evidence="9">
    <location>
        <position position="41"/>
    </location>
    <ligand>
        <name>ATP</name>
        <dbReference type="ChEBI" id="CHEBI:30616"/>
    </ligand>
</feature>
<dbReference type="InterPro" id="IPR000719">
    <property type="entry name" value="Prot_kinase_dom"/>
</dbReference>
<dbReference type="SMART" id="SM00220">
    <property type="entry name" value="S_TKc"/>
    <property type="match status" value="1"/>
</dbReference>
<evidence type="ECO:0000256" key="1">
    <source>
        <dbReference type="ARBA" id="ARBA00012513"/>
    </source>
</evidence>
<dbReference type="SUPFAM" id="SSF56112">
    <property type="entry name" value="Protein kinase-like (PK-like)"/>
    <property type="match status" value="1"/>
</dbReference>
<evidence type="ECO:0000256" key="2">
    <source>
        <dbReference type="ARBA" id="ARBA00022527"/>
    </source>
</evidence>
<dbReference type="GO" id="GO:0004674">
    <property type="term" value="F:protein serine/threonine kinase activity"/>
    <property type="evidence" value="ECO:0007669"/>
    <property type="project" value="UniProtKB-KW"/>
</dbReference>
<dbReference type="EC" id="2.7.11.1" evidence="1"/>
<comment type="catalytic activity">
    <reaction evidence="8">
        <text>L-seryl-[protein] + ATP = O-phospho-L-seryl-[protein] + ADP + H(+)</text>
        <dbReference type="Rhea" id="RHEA:17989"/>
        <dbReference type="Rhea" id="RHEA-COMP:9863"/>
        <dbReference type="Rhea" id="RHEA-COMP:11604"/>
        <dbReference type="ChEBI" id="CHEBI:15378"/>
        <dbReference type="ChEBI" id="CHEBI:29999"/>
        <dbReference type="ChEBI" id="CHEBI:30616"/>
        <dbReference type="ChEBI" id="CHEBI:83421"/>
        <dbReference type="ChEBI" id="CHEBI:456216"/>
        <dbReference type="EC" id="2.7.11.1"/>
    </reaction>
</comment>
<gene>
    <name evidence="12" type="ORF">Cri9333_2871</name>
</gene>
<evidence type="ECO:0000256" key="4">
    <source>
        <dbReference type="ARBA" id="ARBA00022741"/>
    </source>
</evidence>
<dbReference type="eggNOG" id="COG0515">
    <property type="taxonomic scope" value="Bacteria"/>
</dbReference>
<evidence type="ECO:0000256" key="7">
    <source>
        <dbReference type="ARBA" id="ARBA00047899"/>
    </source>
</evidence>
<dbReference type="AlphaFoldDB" id="K9VZZ9"/>
<keyword evidence="3" id="KW-0808">Transferase</keyword>
<comment type="catalytic activity">
    <reaction evidence="7">
        <text>L-threonyl-[protein] + ATP = O-phospho-L-threonyl-[protein] + ADP + H(+)</text>
        <dbReference type="Rhea" id="RHEA:46608"/>
        <dbReference type="Rhea" id="RHEA-COMP:11060"/>
        <dbReference type="Rhea" id="RHEA-COMP:11605"/>
        <dbReference type="ChEBI" id="CHEBI:15378"/>
        <dbReference type="ChEBI" id="CHEBI:30013"/>
        <dbReference type="ChEBI" id="CHEBI:30616"/>
        <dbReference type="ChEBI" id="CHEBI:61977"/>
        <dbReference type="ChEBI" id="CHEBI:456216"/>
        <dbReference type="EC" id="2.7.11.1"/>
    </reaction>
</comment>
<dbReference type="InterPro" id="IPR017441">
    <property type="entry name" value="Protein_kinase_ATP_BS"/>
</dbReference>
<dbReference type="CDD" id="cd14014">
    <property type="entry name" value="STKc_PknB_like"/>
    <property type="match status" value="1"/>
</dbReference>
<dbReference type="Gene3D" id="1.10.510.10">
    <property type="entry name" value="Transferase(Phosphotransferase) domain 1"/>
    <property type="match status" value="1"/>
</dbReference>
<keyword evidence="6 9" id="KW-0067">ATP-binding</keyword>
<dbReference type="STRING" id="1173022.Cri9333_2871"/>
<sequence length="561" mass="62089">MIGQLLDGRYQIIKELGHGGFGRTYVAKNTRIPGNNTCVVKQLKPPSNSPSVLATAIELFKREAETLSLLGQHEQIPRLIDYFEESQEFYLVQDFIDGNTLSQEILPGKQLRESQVIEMLQEILNILVFVHQHQVIHRDIKTDNIIRRQSDDKLVLIDFGAIKQVQNQLLQTQKISVATGTIIGTAGYMPREQAKGKPQLNSDIYALGMMGIQALTGVYPHQLEEDSDTGEMSWQHLAQVSPGFANVLTKMVRDSHKNRYQSANEVLQALQQITPSTYNPTVQVTNATQQFTKPPQPVEPTKKIPASNNGKQATKPDIQPILPSPNSPSPTTRKLSPILVVLGLGVVLVGVGISFTQWQAEVNQQKTPQATTPTPANSSSSATPTASWKVIKGNGVEISLPPSYEGGNPSNEQDLNALASKLKTINPEYEQRIAAIKQNPNAIALLAFDTQNNQSGFLTNVNVTTQAVENGTTLDKYLQAATQQLTTQYDILERKVVPLGKDKVARIITQPKASGAPIKQLFYIVPNGNRFWLITYSTSQTEFDQRLPNFEKSFRSFKLIS</sequence>
<evidence type="ECO:0000313" key="13">
    <source>
        <dbReference type="Proteomes" id="UP000010472"/>
    </source>
</evidence>
<feature type="region of interest" description="Disordered" evidence="10">
    <location>
        <begin position="366"/>
        <end position="387"/>
    </location>
</feature>
<dbReference type="PROSITE" id="PS00107">
    <property type="entry name" value="PROTEIN_KINASE_ATP"/>
    <property type="match status" value="1"/>
</dbReference>
<dbReference type="InterPro" id="IPR011009">
    <property type="entry name" value="Kinase-like_dom_sf"/>
</dbReference>
<organism evidence="12 13">
    <name type="scientific">Crinalium epipsammum PCC 9333</name>
    <dbReference type="NCBI Taxonomy" id="1173022"/>
    <lineage>
        <taxon>Bacteria</taxon>
        <taxon>Bacillati</taxon>
        <taxon>Cyanobacteriota</taxon>
        <taxon>Cyanophyceae</taxon>
        <taxon>Gomontiellales</taxon>
        <taxon>Gomontiellaceae</taxon>
        <taxon>Crinalium</taxon>
    </lineage>
</organism>
<name>K9VZZ9_9CYAN</name>
<dbReference type="EMBL" id="CP003620">
    <property type="protein sequence ID" value="AFZ13713.1"/>
    <property type="molecule type" value="Genomic_DNA"/>
</dbReference>
<dbReference type="KEGG" id="cep:Cri9333_2871"/>
<feature type="compositionally biased region" description="Low complexity" evidence="10">
    <location>
        <begin position="367"/>
        <end position="387"/>
    </location>
</feature>
<evidence type="ECO:0000313" key="12">
    <source>
        <dbReference type="EMBL" id="AFZ13713.1"/>
    </source>
</evidence>
<keyword evidence="13" id="KW-1185">Reference proteome</keyword>
<dbReference type="GO" id="GO:0005524">
    <property type="term" value="F:ATP binding"/>
    <property type="evidence" value="ECO:0007669"/>
    <property type="project" value="UniProtKB-UniRule"/>
</dbReference>
<dbReference type="PROSITE" id="PS50011">
    <property type="entry name" value="PROTEIN_KINASE_DOM"/>
    <property type="match status" value="1"/>
</dbReference>
<dbReference type="PANTHER" id="PTHR24363">
    <property type="entry name" value="SERINE/THREONINE PROTEIN KINASE"/>
    <property type="match status" value="1"/>
</dbReference>
<keyword evidence="5 12" id="KW-0418">Kinase</keyword>
<evidence type="ECO:0000256" key="5">
    <source>
        <dbReference type="ARBA" id="ARBA00022777"/>
    </source>
</evidence>